<feature type="region of interest" description="Disordered" evidence="8">
    <location>
        <begin position="378"/>
        <end position="399"/>
    </location>
</feature>
<evidence type="ECO:0000313" key="11">
    <source>
        <dbReference type="Proteomes" id="UP001237105"/>
    </source>
</evidence>
<evidence type="ECO:0000256" key="4">
    <source>
        <dbReference type="ARBA" id="ARBA00022692"/>
    </source>
</evidence>
<feature type="transmembrane region" description="Helical" evidence="9">
    <location>
        <begin position="83"/>
        <end position="104"/>
    </location>
</feature>
<gene>
    <name evidence="10" type="ORF">QIT00_14165</name>
</gene>
<dbReference type="InterPro" id="IPR018584">
    <property type="entry name" value="GT87"/>
</dbReference>
<feature type="transmembrane region" description="Helical" evidence="9">
    <location>
        <begin position="189"/>
        <end position="207"/>
    </location>
</feature>
<evidence type="ECO:0000256" key="9">
    <source>
        <dbReference type="SAM" id="Phobius"/>
    </source>
</evidence>
<evidence type="ECO:0000256" key="1">
    <source>
        <dbReference type="ARBA" id="ARBA00004651"/>
    </source>
</evidence>
<protein>
    <submittedName>
        <fullName evidence="10">Glycosyltransferase 87 family protein</fullName>
    </submittedName>
</protein>
<proteinExistence type="inferred from homology"/>
<evidence type="ECO:0000256" key="3">
    <source>
        <dbReference type="ARBA" id="ARBA00022679"/>
    </source>
</evidence>
<comment type="similarity">
    <text evidence="7">Belongs to the glycosyltransferase 87 family.</text>
</comment>
<feature type="transmembrane region" description="Helical" evidence="9">
    <location>
        <begin position="158"/>
        <end position="183"/>
    </location>
</feature>
<dbReference type="Proteomes" id="UP001237105">
    <property type="component" value="Unassembled WGS sequence"/>
</dbReference>
<evidence type="ECO:0000256" key="7">
    <source>
        <dbReference type="ARBA" id="ARBA00024033"/>
    </source>
</evidence>
<evidence type="ECO:0000256" key="6">
    <source>
        <dbReference type="ARBA" id="ARBA00023136"/>
    </source>
</evidence>
<name>A0ABT6SVQ0_9ACTN</name>
<keyword evidence="11" id="KW-1185">Reference proteome</keyword>
<sequence>MAWFSRTAPWQARGAVGLLLLATVVRVGRGSADGGMDNAIVVRAAETWLDGGSPYADPHFLYLPSAVLAAVPEVLVPGTVLRYLAPAVVVCGLLVGWGCALRLYGIAWRSRFAVLGLGGLALGFAPFGHLVQLGNWTVVSAAALPLALLLAHRGRWAGAGVVIGAAIAVKPLLVPVLLLFVLARRWRGLALAVLVPAVASGLAALAMPDPAGFFTRTLPFLFSGGDTFVRLYEASPGAVLPRLGVPQAVASAVGLAGAGAGVWCARRRWRCGGAGEAEAAAGRIAESAVLVMLSAFLVSRPSYDHYLLVVVPLLLAGVVAEGAPARTPWFWLALLPQVPGFVWPWLEAGERRAFKDAVTLCLLAVTVAVSCARRGSATVETADPPGAQASAVPASRAAF</sequence>
<comment type="caution">
    <text evidence="10">The sequence shown here is derived from an EMBL/GenBank/DDBJ whole genome shotgun (WGS) entry which is preliminary data.</text>
</comment>
<accession>A0ABT6SVQ0</accession>
<evidence type="ECO:0000256" key="8">
    <source>
        <dbReference type="SAM" id="MobiDB-lite"/>
    </source>
</evidence>
<dbReference type="EMBL" id="JASCIS010000012">
    <property type="protein sequence ID" value="MDI3419689.1"/>
    <property type="molecule type" value="Genomic_DNA"/>
</dbReference>
<evidence type="ECO:0000256" key="5">
    <source>
        <dbReference type="ARBA" id="ARBA00022989"/>
    </source>
</evidence>
<feature type="transmembrane region" description="Helical" evidence="9">
    <location>
        <begin position="111"/>
        <end position="127"/>
    </location>
</feature>
<reference evidence="10 11" key="1">
    <citation type="submission" date="2023-05" db="EMBL/GenBank/DDBJ databases">
        <title>Draft genome sequence of Streptomyces sp. B-S-A12 isolated from a cave soil in Thailand.</title>
        <authorList>
            <person name="Chamroensaksri N."/>
            <person name="Muangham S."/>
        </authorList>
    </citation>
    <scope>NUCLEOTIDE SEQUENCE [LARGE SCALE GENOMIC DNA]</scope>
    <source>
        <strain evidence="10 11">B-S-A12</strain>
    </source>
</reference>
<keyword evidence="4 9" id="KW-0812">Transmembrane</keyword>
<keyword evidence="5 9" id="KW-1133">Transmembrane helix</keyword>
<organism evidence="10 11">
    <name type="scientific">Streptomyces luteolus</name>
    <dbReference type="NCBI Taxonomy" id="3043615"/>
    <lineage>
        <taxon>Bacteria</taxon>
        <taxon>Bacillati</taxon>
        <taxon>Actinomycetota</taxon>
        <taxon>Actinomycetes</taxon>
        <taxon>Kitasatosporales</taxon>
        <taxon>Streptomycetaceae</taxon>
        <taxon>Streptomyces</taxon>
    </lineage>
</organism>
<keyword evidence="6 9" id="KW-0472">Membrane</keyword>
<keyword evidence="2" id="KW-1003">Cell membrane</keyword>
<dbReference type="Pfam" id="PF09594">
    <property type="entry name" value="GT87"/>
    <property type="match status" value="1"/>
</dbReference>
<comment type="subcellular location">
    <subcellularLocation>
        <location evidence="1">Cell membrane</location>
        <topology evidence="1">Multi-pass membrane protein</topology>
    </subcellularLocation>
</comment>
<keyword evidence="3" id="KW-0808">Transferase</keyword>
<dbReference type="RefSeq" id="WP_282535579.1">
    <property type="nucleotide sequence ID" value="NZ_JASCIS010000012.1"/>
</dbReference>
<evidence type="ECO:0000256" key="2">
    <source>
        <dbReference type="ARBA" id="ARBA00022475"/>
    </source>
</evidence>
<evidence type="ECO:0000313" key="10">
    <source>
        <dbReference type="EMBL" id="MDI3419689.1"/>
    </source>
</evidence>
<feature type="compositionally biased region" description="Low complexity" evidence="8">
    <location>
        <begin position="387"/>
        <end position="399"/>
    </location>
</feature>